<gene>
    <name evidence="2" type="ORF">COV59_03225</name>
</gene>
<comment type="caution">
    <text evidence="2">The sequence shown here is derived from an EMBL/GenBank/DDBJ whole genome shotgun (WGS) entry which is preliminary data.</text>
</comment>
<accession>A0A2H0N5J7</accession>
<keyword evidence="1" id="KW-1133">Transmembrane helix</keyword>
<keyword evidence="1" id="KW-0812">Transmembrane</keyword>
<feature type="transmembrane region" description="Helical" evidence="1">
    <location>
        <begin position="12"/>
        <end position="38"/>
    </location>
</feature>
<evidence type="ECO:0000313" key="2">
    <source>
        <dbReference type="EMBL" id="PIR04171.1"/>
    </source>
</evidence>
<evidence type="ECO:0000256" key="1">
    <source>
        <dbReference type="SAM" id="Phobius"/>
    </source>
</evidence>
<organism evidence="2 3">
    <name type="scientific">Candidatus Magasanikbacteria bacterium CG11_big_fil_rev_8_21_14_0_20_39_34</name>
    <dbReference type="NCBI Taxonomy" id="1974653"/>
    <lineage>
        <taxon>Bacteria</taxon>
        <taxon>Candidatus Magasanikiibacteriota</taxon>
    </lineage>
</organism>
<dbReference type="AlphaFoldDB" id="A0A2H0N5J7"/>
<dbReference type="EMBL" id="PCWN01000007">
    <property type="protein sequence ID" value="PIR04171.1"/>
    <property type="molecule type" value="Genomic_DNA"/>
</dbReference>
<proteinExistence type="predicted"/>
<keyword evidence="1" id="KW-0472">Membrane</keyword>
<feature type="transmembrane region" description="Helical" evidence="1">
    <location>
        <begin position="44"/>
        <end position="68"/>
    </location>
</feature>
<reference evidence="2 3" key="1">
    <citation type="submission" date="2017-09" db="EMBL/GenBank/DDBJ databases">
        <title>Depth-based differentiation of microbial function through sediment-hosted aquifers and enrichment of novel symbionts in the deep terrestrial subsurface.</title>
        <authorList>
            <person name="Probst A.J."/>
            <person name="Ladd B."/>
            <person name="Jarett J.K."/>
            <person name="Geller-Mcgrath D.E."/>
            <person name="Sieber C.M."/>
            <person name="Emerson J.B."/>
            <person name="Anantharaman K."/>
            <person name="Thomas B.C."/>
            <person name="Malmstrom R."/>
            <person name="Stieglmeier M."/>
            <person name="Klingl A."/>
            <person name="Woyke T."/>
            <person name="Ryan C.M."/>
            <person name="Banfield J.F."/>
        </authorList>
    </citation>
    <scope>NUCLEOTIDE SEQUENCE [LARGE SCALE GENOMIC DNA]</scope>
    <source>
        <strain evidence="2">CG11_big_fil_rev_8_21_14_0_20_39_34</strain>
    </source>
</reference>
<sequence>MKHIHLKPSWTTIILFMAIILAPIIDGYPAFVLFFTYIKLGEFSALLLILGFFVFAYMVAYMLSRGILYTKNRLMRR</sequence>
<dbReference type="Proteomes" id="UP000229600">
    <property type="component" value="Unassembled WGS sequence"/>
</dbReference>
<evidence type="ECO:0000313" key="3">
    <source>
        <dbReference type="Proteomes" id="UP000229600"/>
    </source>
</evidence>
<protein>
    <submittedName>
        <fullName evidence="2">Uncharacterized protein</fullName>
    </submittedName>
</protein>
<name>A0A2H0N5J7_9BACT</name>